<dbReference type="RefSeq" id="WP_276319656.1">
    <property type="nucleotide sequence ID" value="NZ_PPUZ01000127.1"/>
</dbReference>
<proteinExistence type="predicted"/>
<dbReference type="InterPro" id="IPR022385">
    <property type="entry name" value="Rhs_assc_core"/>
</dbReference>
<dbReference type="Proteomes" id="UP000292345">
    <property type="component" value="Unassembled WGS sequence"/>
</dbReference>
<feature type="non-terminal residue" evidence="1">
    <location>
        <position position="1"/>
    </location>
</feature>
<evidence type="ECO:0000313" key="1">
    <source>
        <dbReference type="EMBL" id="RZM71093.1"/>
    </source>
</evidence>
<dbReference type="NCBIfam" id="TIGR03696">
    <property type="entry name" value="Rhs_assc_core"/>
    <property type="match status" value="1"/>
</dbReference>
<comment type="caution">
    <text evidence="1">The sequence shown here is derived from an EMBL/GenBank/DDBJ whole genome shotgun (WGS) entry which is preliminary data.</text>
</comment>
<gene>
    <name evidence="1" type="ORF">C3B51_22840</name>
</gene>
<sequence length="255" mass="26052">IHMNGRVYDADTGRFMQADPFVQAPSNIQSYNAYSYVLNNPLSRIDPSGYISLNPFKKITRNLIRGAVKIFGAELTSIAGNVASIFCGPAVAACAGAWNYEFTRAMGGSSSQAFKAGAIAAVTAQAFLEIGGHFNKLGKYNALHLNRELLTKFGGNLLTSGQIAAQITAHAVVGGISSVLSGGKFGHGFLSAGITKGAGGAFLPGGAGLSAIQIAKGTVVSSIIGGTVSAITGGKFANGARTGAMQFLLNQAGES</sequence>
<dbReference type="Gene3D" id="2.180.10.10">
    <property type="entry name" value="RHS repeat-associated core"/>
    <property type="match status" value="1"/>
</dbReference>
<feature type="non-terminal residue" evidence="1">
    <location>
        <position position="255"/>
    </location>
</feature>
<dbReference type="AlphaFoldDB" id="A0A4Q7DY63"/>
<protein>
    <submittedName>
        <fullName evidence="1">Type IV secretion protein Rhs</fullName>
    </submittedName>
</protein>
<organism evidence="1 2">
    <name type="scientific">Pseudoalteromonas rubra</name>
    <dbReference type="NCBI Taxonomy" id="43658"/>
    <lineage>
        <taxon>Bacteria</taxon>
        <taxon>Pseudomonadati</taxon>
        <taxon>Pseudomonadota</taxon>
        <taxon>Gammaproteobacteria</taxon>
        <taxon>Alteromonadales</taxon>
        <taxon>Pseudoalteromonadaceae</taxon>
        <taxon>Pseudoalteromonas</taxon>
    </lineage>
</organism>
<evidence type="ECO:0000313" key="2">
    <source>
        <dbReference type="Proteomes" id="UP000292345"/>
    </source>
</evidence>
<name>A0A4Q7DY63_9GAMM</name>
<reference evidence="1 2" key="1">
    <citation type="submission" date="2018-01" db="EMBL/GenBank/DDBJ databases">
        <title>Co-occurrence of chitin degradation, pigmentation and bioactivity in marine Pseudoalteromonas.</title>
        <authorList>
            <person name="Paulsen S."/>
            <person name="Gram L."/>
            <person name="Machado H."/>
        </authorList>
    </citation>
    <scope>NUCLEOTIDE SEQUENCE [LARGE SCALE GENOMIC DNA]</scope>
    <source>
        <strain evidence="1 2">S1946</strain>
    </source>
</reference>
<accession>A0A4Q7DY63</accession>
<dbReference type="EMBL" id="PPUZ01000127">
    <property type="protein sequence ID" value="RZM71093.1"/>
    <property type="molecule type" value="Genomic_DNA"/>
</dbReference>